<proteinExistence type="predicted"/>
<protein>
    <submittedName>
        <fullName evidence="1">Uncharacterized protein</fullName>
    </submittedName>
</protein>
<accession>A0A0R3MFD1</accession>
<organism evidence="1 2">
    <name type="scientific">Bradyrhizobium retamae</name>
    <dbReference type="NCBI Taxonomy" id="1300035"/>
    <lineage>
        <taxon>Bacteria</taxon>
        <taxon>Pseudomonadati</taxon>
        <taxon>Pseudomonadota</taxon>
        <taxon>Alphaproteobacteria</taxon>
        <taxon>Hyphomicrobiales</taxon>
        <taxon>Nitrobacteraceae</taxon>
        <taxon>Bradyrhizobium</taxon>
    </lineage>
</organism>
<keyword evidence="2" id="KW-1185">Reference proteome</keyword>
<reference evidence="1 2" key="1">
    <citation type="submission" date="2014-03" db="EMBL/GenBank/DDBJ databases">
        <title>Bradyrhizobium valentinum sp. nov., isolated from effective nodules of Lupinus mariae-josephae, a lupine endemic of basic-lime soils in Eastern Spain.</title>
        <authorList>
            <person name="Duran D."/>
            <person name="Rey L."/>
            <person name="Navarro A."/>
            <person name="Busquets A."/>
            <person name="Imperial J."/>
            <person name="Ruiz-Argueso T."/>
        </authorList>
    </citation>
    <scope>NUCLEOTIDE SEQUENCE [LARGE SCALE GENOMIC DNA]</scope>
    <source>
        <strain evidence="1 2">Ro19</strain>
    </source>
</reference>
<evidence type="ECO:0000313" key="2">
    <source>
        <dbReference type="Proteomes" id="UP000052023"/>
    </source>
</evidence>
<dbReference type="RefSeq" id="WP_057848151.1">
    <property type="nucleotide sequence ID" value="NZ_LLYA01000225.1"/>
</dbReference>
<name>A0A0R3MFD1_9BRAD</name>
<evidence type="ECO:0000313" key="1">
    <source>
        <dbReference type="EMBL" id="KRR15814.1"/>
    </source>
</evidence>
<comment type="caution">
    <text evidence="1">The sequence shown here is derived from an EMBL/GenBank/DDBJ whole genome shotgun (WGS) entry which is preliminary data.</text>
</comment>
<dbReference type="AlphaFoldDB" id="A0A0R3MFD1"/>
<dbReference type="EMBL" id="LLYA01000225">
    <property type="protein sequence ID" value="KRR15814.1"/>
    <property type="molecule type" value="Genomic_DNA"/>
</dbReference>
<dbReference type="Proteomes" id="UP000052023">
    <property type="component" value="Unassembled WGS sequence"/>
</dbReference>
<gene>
    <name evidence="1" type="ORF">CQ13_13910</name>
</gene>
<sequence>MPQYVTAKFFGQTQLFDDLHIKHEEAVAANPLTRFPGAWILARDFTFTVEDTSCRAFDISFGESGSRHPTCNCKSKTKSFERLIQAQRQPCLH</sequence>